<feature type="non-terminal residue" evidence="9">
    <location>
        <position position="1"/>
    </location>
</feature>
<keyword evidence="10" id="KW-1185">Reference proteome</keyword>
<dbReference type="InterPro" id="IPR039187">
    <property type="entry name" value="SNO_AAA"/>
</dbReference>
<dbReference type="GO" id="GO:0006355">
    <property type="term" value="P:regulation of DNA-templated transcription"/>
    <property type="evidence" value="ECO:0007669"/>
    <property type="project" value="InterPro"/>
</dbReference>
<comment type="caution">
    <text evidence="9">The sequence shown here is derived from an EMBL/GenBank/DDBJ whole genome shotgun (WGS) entry which is preliminary data.</text>
</comment>
<evidence type="ECO:0000259" key="8">
    <source>
        <dbReference type="Pfam" id="PF25373"/>
    </source>
</evidence>
<protein>
    <submittedName>
        <fullName evidence="9">Protein strawberry notch-like protein 1</fullName>
    </submittedName>
</protein>
<feature type="region of interest" description="Disordered" evidence="5">
    <location>
        <begin position="162"/>
        <end position="188"/>
    </location>
</feature>
<dbReference type="InterPro" id="IPR026741">
    <property type="entry name" value="SNO"/>
</dbReference>
<keyword evidence="4" id="KW-0539">Nucleus</keyword>
<dbReference type="InterPro" id="IPR057332">
    <property type="entry name" value="SBNO_a/b_dom"/>
</dbReference>
<dbReference type="EMBL" id="JYDS01000195">
    <property type="protein sequence ID" value="KRZ21726.1"/>
    <property type="molecule type" value="Genomic_DNA"/>
</dbReference>
<feature type="compositionally biased region" description="Low complexity" evidence="5">
    <location>
        <begin position="823"/>
        <end position="838"/>
    </location>
</feature>
<feature type="compositionally biased region" description="Acidic residues" evidence="5">
    <location>
        <begin position="877"/>
        <end position="891"/>
    </location>
</feature>
<dbReference type="FunFam" id="3.40.50.300:FF:000282">
    <property type="entry name" value="Strawberry notch homolog 1 (Drosophila)"/>
    <property type="match status" value="1"/>
</dbReference>
<feature type="compositionally biased region" description="Basic residues" evidence="5">
    <location>
        <begin position="912"/>
        <end position="924"/>
    </location>
</feature>
<dbReference type="Pfam" id="PF13872">
    <property type="entry name" value="AAA_34"/>
    <property type="match status" value="1"/>
</dbReference>
<keyword evidence="3" id="KW-0175">Coiled coil</keyword>
<dbReference type="Pfam" id="PF25373">
    <property type="entry name" value="SBNO"/>
    <property type="match status" value="1"/>
</dbReference>
<dbReference type="Proteomes" id="UP000054805">
    <property type="component" value="Unassembled WGS sequence"/>
</dbReference>
<feature type="domain" description="SBNO alpha/beta" evidence="8">
    <location>
        <begin position="1304"/>
        <end position="1424"/>
    </location>
</feature>
<dbReference type="Pfam" id="PF13871">
    <property type="entry name" value="Helicase_C_4"/>
    <property type="match status" value="1"/>
</dbReference>
<dbReference type="InterPro" id="IPR027417">
    <property type="entry name" value="P-loop_NTPase"/>
</dbReference>
<dbReference type="PANTHER" id="PTHR12706:SF30">
    <property type="entry name" value="PROTEIN STRAWBERRY NOTCH-RELATED"/>
    <property type="match status" value="1"/>
</dbReference>
<dbReference type="InterPro" id="IPR026937">
    <property type="entry name" value="SBNO_Helicase_C_dom"/>
</dbReference>
<dbReference type="GO" id="GO:0009967">
    <property type="term" value="P:positive regulation of signal transduction"/>
    <property type="evidence" value="ECO:0007669"/>
    <property type="project" value="UniProtKB-ARBA"/>
</dbReference>
<evidence type="ECO:0000256" key="5">
    <source>
        <dbReference type="SAM" id="MobiDB-lite"/>
    </source>
</evidence>
<name>A0A0V1IG19_TRIPS</name>
<sequence>LLFSHWSMWAHRHRAFADCLVEAVAAIEIQRKLPRVFVLCFKLMDNSEEDDLLSAAMSDAGLDVILNDSAQSYATSQTDFELLSTKNTVSQALNIPENSAVHSPGIGTSQQVPVVPNSVQLRCSSGKSVRIVVRKSASNKPTVLLQGKQLSMISKIPPNRLVLHKSSNSPRIATPTTLNTSTSTNGVNVKNTQLTSTVFKPVVSTSRNALPAQQYAQSDFVRPSQVGKFRNPNPSMPVIMRQPRMPSYQQPLQRLKNATWTTRTSNTNAANLGGDNTFSSTVQENAYYYNADETIQAEIEEADGDFEMCHANTYADYVPSKHELYDNTTNGEFSSFRSFSCCIIQLQFVLQVFRSGLSHPDAVVETSSLASVQPPDIWYHVSIPEEIIDHGFISALQLETIIYACQQHETFLPSGERSGYLIGDGPGVGKGRTIAGIIYENYLLGRKRSLWFSVSSDLKYDAQRDLEDVGAQKIKVHALNKFKYTKVSGKENGSVKKGVIFATYASLIGESQNAKSKYRTRMKQLLHWCGSRFDGVIVLDECHRAKNLCPVGSSRPSKTGQTVMELQKALPKARIVYASATGATEPRHMAYMVRLGLWGTGRAFSDFSSFISAVERRGVGAMEIIAMDMKLRGLYLARQLSFSGVSFRVEEVPLSAEFIQMYDSAVKLWLETRKQFQMVTEMLNVNSAGRKAMWGQFWASHQRFFKYLCIAAKVNACVRLARESVRNGKCVVIGLQSTGEARTLEQLGDCGGELTDFISTAKGVFQSLVEKHFPTSDRYGMSTSLLGIKRNSSTAFGRVDLSWKQSRNLRREKSSKRPNSDLAALSDGSDGDQSLTGLDSDDQQSDSDDSGSNSTSAANSASDEDEDDVLFDKDNDNYDNDDDDDDDDDLNDSLNPFFSDTEQDPWEMKLKRADKKSKKKKRPSHSSNSEDGDTWPDEEQTDRRVDKQGSLANHVAMSAAEFLGSGNSFLCSEYDGDNLNDTDLGITKANLMKADLLVAIERLGETLPPNTLDQLIDELGGPDYVAEMTGRKGRVVSNDEGQVQYELRHDADVPLEMLNLKEKERFMTGEKRIAIISEAASSGISLHSDRRAPNQRRRVHITLELPWSADKAIQQFGRTHRSNQINSPEYVFLISELAGEQRFASVVAKRLESLGALTHGDRRATETRDLSQFNLDTKYGRTALEVTLKSIVDMRQYLEGIGLAYCERPGGPVILDKEMNLTKFLNRILGLPVSAQNYLFQFFSDTLKEVVDQAKRDGRYDLGILDLGQKQERVRKMETKIFRNHWLPGDLKTELHKVCVERGLPWSEAMDLHCMNMGEDDGFYISTNPRLKPSVIFICAVRKKRYDYYDDSQMYNIFKPYSCLNSKQENLSVIKQKYKKVSPAEAEKIWQEIYESSGTQCQHIYWYGKCRNVMAGLSCEVGKRTRFLHILSGSVFAVWNLVESVLNVVQHRQQNRMQIVRLRTEANQKLVGLLIPNACVDLLIQRLQSDQTTPVSST</sequence>
<gene>
    <name evidence="9" type="primary">Sbno1</name>
    <name evidence="9" type="ORF">T4B_965</name>
</gene>
<feature type="compositionally biased region" description="Low complexity" evidence="5">
    <location>
        <begin position="850"/>
        <end position="861"/>
    </location>
</feature>
<dbReference type="GO" id="GO:0042393">
    <property type="term" value="F:histone binding"/>
    <property type="evidence" value="ECO:0007669"/>
    <property type="project" value="TreeGrafter"/>
</dbReference>
<comment type="similarity">
    <text evidence="2">Belongs to the SBNO family.</text>
</comment>
<evidence type="ECO:0000259" key="6">
    <source>
        <dbReference type="Pfam" id="PF13871"/>
    </source>
</evidence>
<feature type="compositionally biased region" description="Low complexity" evidence="5">
    <location>
        <begin position="174"/>
        <end position="188"/>
    </location>
</feature>
<feature type="region of interest" description="Disordered" evidence="5">
    <location>
        <begin position="807"/>
        <end position="943"/>
    </location>
</feature>
<feature type="compositionally biased region" description="Acidic residues" evidence="5">
    <location>
        <begin position="930"/>
        <end position="940"/>
    </location>
</feature>
<proteinExistence type="inferred from homology"/>
<reference evidence="9 10" key="1">
    <citation type="submission" date="2015-01" db="EMBL/GenBank/DDBJ databases">
        <title>Evolution of Trichinella species and genotypes.</title>
        <authorList>
            <person name="Korhonen P.K."/>
            <person name="Edoardo P."/>
            <person name="Giuseppe L.R."/>
            <person name="Gasser R.B."/>
        </authorList>
    </citation>
    <scope>NUCLEOTIDE SEQUENCE [LARGE SCALE GENOMIC DNA]</scope>
    <source>
        <strain evidence="9">ISS588</strain>
    </source>
</reference>
<dbReference type="GO" id="GO:0005634">
    <property type="term" value="C:nucleus"/>
    <property type="evidence" value="ECO:0007669"/>
    <property type="project" value="UniProtKB-SubCell"/>
</dbReference>
<evidence type="ECO:0000256" key="2">
    <source>
        <dbReference type="ARBA" id="ARBA00006992"/>
    </source>
</evidence>
<feature type="domain" description="Strawberry notch AAA" evidence="7">
    <location>
        <begin position="359"/>
        <end position="663"/>
    </location>
</feature>
<evidence type="ECO:0000256" key="1">
    <source>
        <dbReference type="ARBA" id="ARBA00004123"/>
    </source>
</evidence>
<dbReference type="PANTHER" id="PTHR12706">
    <property type="entry name" value="STRAWBERRY NOTCH-RELATED"/>
    <property type="match status" value="1"/>
</dbReference>
<accession>A0A0V1IG19</accession>
<evidence type="ECO:0000313" key="9">
    <source>
        <dbReference type="EMBL" id="KRZ21726.1"/>
    </source>
</evidence>
<feature type="domain" description="Strawberry notch helicase C" evidence="6">
    <location>
        <begin position="1010"/>
        <end position="1266"/>
    </location>
</feature>
<evidence type="ECO:0000313" key="10">
    <source>
        <dbReference type="Proteomes" id="UP000054805"/>
    </source>
</evidence>
<organism evidence="9 10">
    <name type="scientific">Trichinella pseudospiralis</name>
    <name type="common">Parasitic roundworm</name>
    <dbReference type="NCBI Taxonomy" id="6337"/>
    <lineage>
        <taxon>Eukaryota</taxon>
        <taxon>Metazoa</taxon>
        <taxon>Ecdysozoa</taxon>
        <taxon>Nematoda</taxon>
        <taxon>Enoplea</taxon>
        <taxon>Dorylaimia</taxon>
        <taxon>Trichinellida</taxon>
        <taxon>Trichinellidae</taxon>
        <taxon>Trichinella</taxon>
    </lineage>
</organism>
<comment type="subcellular location">
    <subcellularLocation>
        <location evidence="1">Nucleus</location>
    </subcellularLocation>
</comment>
<feature type="compositionally biased region" description="Acidic residues" evidence="5">
    <location>
        <begin position="839"/>
        <end position="849"/>
    </location>
</feature>
<dbReference type="Gene3D" id="3.40.50.300">
    <property type="entry name" value="P-loop containing nucleotide triphosphate hydrolases"/>
    <property type="match status" value="1"/>
</dbReference>
<evidence type="ECO:0000256" key="4">
    <source>
        <dbReference type="ARBA" id="ARBA00023242"/>
    </source>
</evidence>
<feature type="compositionally biased region" description="Basic residues" evidence="5">
    <location>
        <begin position="807"/>
        <end position="816"/>
    </location>
</feature>
<dbReference type="GO" id="GO:0031490">
    <property type="term" value="F:chromatin DNA binding"/>
    <property type="evidence" value="ECO:0007669"/>
    <property type="project" value="TreeGrafter"/>
</dbReference>
<evidence type="ECO:0000259" key="7">
    <source>
        <dbReference type="Pfam" id="PF13872"/>
    </source>
</evidence>
<dbReference type="SUPFAM" id="SSF52540">
    <property type="entry name" value="P-loop containing nucleoside triphosphate hydrolases"/>
    <property type="match status" value="2"/>
</dbReference>
<evidence type="ECO:0000256" key="3">
    <source>
        <dbReference type="ARBA" id="ARBA00023054"/>
    </source>
</evidence>